<feature type="binding site" evidence="8">
    <location>
        <position position="4"/>
    </location>
    <ligand>
        <name>Mg(2+)</name>
        <dbReference type="ChEBI" id="CHEBI:18420"/>
    </ligand>
</feature>
<comment type="similarity">
    <text evidence="7 8">Belongs to the PINc/VapC protein family.</text>
</comment>
<dbReference type="InterPro" id="IPR022907">
    <property type="entry name" value="VapC_family"/>
</dbReference>
<dbReference type="Gene3D" id="3.40.50.1010">
    <property type="entry name" value="5'-nuclease"/>
    <property type="match status" value="1"/>
</dbReference>
<gene>
    <name evidence="10" type="primary">vapC_2</name>
    <name evidence="8" type="synonym">vapC</name>
    <name evidence="10" type="ORF">GTS_27100</name>
</gene>
<sequence length="132" mass="14413">MIVDSSALIAIIGREPDHDRMEQALISADASKIGAPTRLEAGMVALARWGVRGKTLLARLLQERRIETIPFTDEHAEVALDAFHRYGKGRHPAALNFGDCLTYATAYLAAEPLLFVGDDFVHTDLALVDVKA</sequence>
<comment type="function">
    <text evidence="8">Toxic component of a toxin-antitoxin (TA) system. An RNase.</text>
</comment>
<evidence type="ECO:0000256" key="1">
    <source>
        <dbReference type="ARBA" id="ARBA00001946"/>
    </source>
</evidence>
<feature type="domain" description="PIN" evidence="9">
    <location>
        <begin position="1"/>
        <end position="124"/>
    </location>
</feature>
<evidence type="ECO:0000259" key="9">
    <source>
        <dbReference type="Pfam" id="PF01850"/>
    </source>
</evidence>
<evidence type="ECO:0000256" key="6">
    <source>
        <dbReference type="ARBA" id="ARBA00022842"/>
    </source>
</evidence>
<evidence type="ECO:0000256" key="3">
    <source>
        <dbReference type="ARBA" id="ARBA00022722"/>
    </source>
</evidence>
<dbReference type="PANTHER" id="PTHR33653:SF1">
    <property type="entry name" value="RIBONUCLEASE VAPC2"/>
    <property type="match status" value="1"/>
</dbReference>
<evidence type="ECO:0000256" key="7">
    <source>
        <dbReference type="ARBA" id="ARBA00038093"/>
    </source>
</evidence>
<dbReference type="GO" id="GO:0016787">
    <property type="term" value="F:hydrolase activity"/>
    <property type="evidence" value="ECO:0007669"/>
    <property type="project" value="UniProtKB-KW"/>
</dbReference>
<comment type="caution">
    <text evidence="10">The sequence shown here is derived from an EMBL/GenBank/DDBJ whole genome shotgun (WGS) entry which is preliminary data.</text>
</comment>
<dbReference type="GO" id="GO:0004540">
    <property type="term" value="F:RNA nuclease activity"/>
    <property type="evidence" value="ECO:0007669"/>
    <property type="project" value="InterPro"/>
</dbReference>
<evidence type="ECO:0000256" key="4">
    <source>
        <dbReference type="ARBA" id="ARBA00022723"/>
    </source>
</evidence>
<organism evidence="10 11">
    <name type="scientific">Gandjariella thermophila</name>
    <dbReference type="NCBI Taxonomy" id="1931992"/>
    <lineage>
        <taxon>Bacteria</taxon>
        <taxon>Bacillati</taxon>
        <taxon>Actinomycetota</taxon>
        <taxon>Actinomycetes</taxon>
        <taxon>Pseudonocardiales</taxon>
        <taxon>Pseudonocardiaceae</taxon>
        <taxon>Gandjariella</taxon>
    </lineage>
</organism>
<keyword evidence="4 8" id="KW-0479">Metal-binding</keyword>
<evidence type="ECO:0000313" key="11">
    <source>
        <dbReference type="Proteomes" id="UP000298860"/>
    </source>
</evidence>
<dbReference type="Pfam" id="PF01850">
    <property type="entry name" value="PIN"/>
    <property type="match status" value="1"/>
</dbReference>
<feature type="binding site" evidence="8">
    <location>
        <position position="99"/>
    </location>
    <ligand>
        <name>Mg(2+)</name>
        <dbReference type="ChEBI" id="CHEBI:18420"/>
    </ligand>
</feature>
<evidence type="ECO:0000256" key="8">
    <source>
        <dbReference type="HAMAP-Rule" id="MF_00265"/>
    </source>
</evidence>
<dbReference type="PANTHER" id="PTHR33653">
    <property type="entry name" value="RIBONUCLEASE VAPC2"/>
    <property type="match status" value="1"/>
</dbReference>
<keyword evidence="6 8" id="KW-0460">Magnesium</keyword>
<dbReference type="GO" id="GO:0090729">
    <property type="term" value="F:toxin activity"/>
    <property type="evidence" value="ECO:0007669"/>
    <property type="project" value="UniProtKB-KW"/>
</dbReference>
<keyword evidence="11" id="KW-1185">Reference proteome</keyword>
<dbReference type="SUPFAM" id="SSF88723">
    <property type="entry name" value="PIN domain-like"/>
    <property type="match status" value="1"/>
</dbReference>
<dbReference type="EC" id="3.1.-.-" evidence="8"/>
<dbReference type="InterPro" id="IPR002716">
    <property type="entry name" value="PIN_dom"/>
</dbReference>
<keyword evidence="5 8" id="KW-0378">Hydrolase</keyword>
<evidence type="ECO:0000313" key="10">
    <source>
        <dbReference type="EMBL" id="GDY31077.1"/>
    </source>
</evidence>
<protein>
    <recommendedName>
        <fullName evidence="8">Ribonuclease VapC</fullName>
        <shortName evidence="8">RNase VapC</shortName>
        <ecNumber evidence="8">3.1.-.-</ecNumber>
    </recommendedName>
    <alternativeName>
        <fullName evidence="8">Toxin VapC</fullName>
    </alternativeName>
</protein>
<dbReference type="HAMAP" id="MF_00265">
    <property type="entry name" value="VapC_Nob1"/>
    <property type="match status" value="1"/>
</dbReference>
<name>A0A4D4JAU1_9PSEU</name>
<accession>A0A4D4JAU1</accession>
<evidence type="ECO:0000256" key="5">
    <source>
        <dbReference type="ARBA" id="ARBA00022801"/>
    </source>
</evidence>
<dbReference type="RefSeq" id="WP_137814166.1">
    <property type="nucleotide sequence ID" value="NZ_BJFL01000011.1"/>
</dbReference>
<dbReference type="InterPro" id="IPR050556">
    <property type="entry name" value="Type_II_TA_system_RNase"/>
</dbReference>
<dbReference type="AlphaFoldDB" id="A0A4D4JAU1"/>
<dbReference type="GO" id="GO:0000287">
    <property type="term" value="F:magnesium ion binding"/>
    <property type="evidence" value="ECO:0007669"/>
    <property type="project" value="UniProtKB-UniRule"/>
</dbReference>
<dbReference type="EMBL" id="BJFL01000011">
    <property type="protein sequence ID" value="GDY31077.1"/>
    <property type="molecule type" value="Genomic_DNA"/>
</dbReference>
<keyword evidence="2 8" id="KW-1277">Toxin-antitoxin system</keyword>
<reference evidence="11" key="1">
    <citation type="submission" date="2019-04" db="EMBL/GenBank/DDBJ databases">
        <title>Draft genome sequence of Pseudonocardiaceae bacterium SL3-2-4.</title>
        <authorList>
            <person name="Ningsih F."/>
            <person name="Yokota A."/>
            <person name="Sakai Y."/>
            <person name="Nanatani K."/>
            <person name="Yabe S."/>
            <person name="Oetari A."/>
            <person name="Sjamsuridzal W."/>
        </authorList>
    </citation>
    <scope>NUCLEOTIDE SEQUENCE [LARGE SCALE GENOMIC DNA]</scope>
    <source>
        <strain evidence="11">SL3-2-4</strain>
    </source>
</reference>
<evidence type="ECO:0000256" key="2">
    <source>
        <dbReference type="ARBA" id="ARBA00022649"/>
    </source>
</evidence>
<dbReference type="InterPro" id="IPR029060">
    <property type="entry name" value="PIN-like_dom_sf"/>
</dbReference>
<keyword evidence="3 8" id="KW-0540">Nuclease</keyword>
<comment type="cofactor">
    <cofactor evidence="1 8">
        <name>Mg(2+)</name>
        <dbReference type="ChEBI" id="CHEBI:18420"/>
    </cofactor>
</comment>
<dbReference type="OrthoDB" id="32625at2"/>
<dbReference type="Proteomes" id="UP000298860">
    <property type="component" value="Unassembled WGS sequence"/>
</dbReference>
<dbReference type="CDD" id="cd09871">
    <property type="entry name" value="PIN_MtVapC28-VapC30-like"/>
    <property type="match status" value="1"/>
</dbReference>
<keyword evidence="8" id="KW-0800">Toxin</keyword>
<proteinExistence type="inferred from homology"/>